<sequence length="139" mass="15488">MRLILNRVLRLRRCNRGSTAVEFALVGMLLIGGSLIVIDGGRALWMYHRLSDAIERAGRNSLLHPMTDNQISLEIERQFPELGTDTPLAERPKVEITSDPDFRTVKVSLSLKTVVPISTAGTLDLSLRRRFPKAPPPTS</sequence>
<reference evidence="3 4" key="1">
    <citation type="submission" date="2016-10" db="EMBL/GenBank/DDBJ databases">
        <authorList>
            <person name="de Groot N.N."/>
        </authorList>
    </citation>
    <scope>NUCLEOTIDE SEQUENCE [LARGE SCALE GENOMIC DNA]</scope>
    <source>
        <strain evidence="3 4">CGMCC 1.7666</strain>
    </source>
</reference>
<evidence type="ECO:0000313" key="4">
    <source>
        <dbReference type="Proteomes" id="UP000199569"/>
    </source>
</evidence>
<dbReference type="InterPro" id="IPR012495">
    <property type="entry name" value="TadE-like_dom"/>
</dbReference>
<organism evidence="3 4">
    <name type="scientific">Microvirga guangxiensis</name>
    <dbReference type="NCBI Taxonomy" id="549386"/>
    <lineage>
        <taxon>Bacteria</taxon>
        <taxon>Pseudomonadati</taxon>
        <taxon>Pseudomonadota</taxon>
        <taxon>Alphaproteobacteria</taxon>
        <taxon>Hyphomicrobiales</taxon>
        <taxon>Methylobacteriaceae</taxon>
        <taxon>Microvirga</taxon>
    </lineage>
</organism>
<proteinExistence type="predicted"/>
<gene>
    <name evidence="3" type="ORF">SAMN02927923_02161</name>
</gene>
<dbReference type="AlphaFoldDB" id="A0A1G5IB08"/>
<dbReference type="EMBL" id="FMVJ01000005">
    <property type="protein sequence ID" value="SCY72789.1"/>
    <property type="molecule type" value="Genomic_DNA"/>
</dbReference>
<name>A0A1G5IB08_9HYPH</name>
<accession>A0A1G5IB08</accession>
<protein>
    <submittedName>
        <fullName evidence="3">TadE-like protein</fullName>
    </submittedName>
</protein>
<feature type="transmembrane region" description="Helical" evidence="1">
    <location>
        <begin position="20"/>
        <end position="38"/>
    </location>
</feature>
<evidence type="ECO:0000313" key="3">
    <source>
        <dbReference type="EMBL" id="SCY72789.1"/>
    </source>
</evidence>
<keyword evidence="4" id="KW-1185">Reference proteome</keyword>
<dbReference type="Proteomes" id="UP000199569">
    <property type="component" value="Unassembled WGS sequence"/>
</dbReference>
<keyword evidence="1" id="KW-1133">Transmembrane helix</keyword>
<keyword evidence="1" id="KW-0812">Transmembrane</keyword>
<dbReference type="Pfam" id="PF07811">
    <property type="entry name" value="TadE"/>
    <property type="match status" value="1"/>
</dbReference>
<feature type="domain" description="TadE-like" evidence="2">
    <location>
        <begin position="17"/>
        <end position="59"/>
    </location>
</feature>
<keyword evidence="1" id="KW-0472">Membrane</keyword>
<evidence type="ECO:0000259" key="2">
    <source>
        <dbReference type="Pfam" id="PF07811"/>
    </source>
</evidence>
<dbReference type="STRING" id="549386.SAMN02927923_02161"/>
<evidence type="ECO:0000256" key="1">
    <source>
        <dbReference type="SAM" id="Phobius"/>
    </source>
</evidence>
<dbReference type="OrthoDB" id="7306064at2"/>